<keyword evidence="5" id="KW-0378">Hydrolase</keyword>
<dbReference type="CDD" id="cd01837">
    <property type="entry name" value="SGNH_plant_lipase_like"/>
    <property type="match status" value="1"/>
</dbReference>
<proteinExistence type="inferred from homology"/>
<keyword evidence="6" id="KW-0442">Lipid degradation</keyword>
<protein>
    <submittedName>
        <fullName evidence="9">GDSL esterase/lipase 7-like</fullName>
    </submittedName>
</protein>
<evidence type="ECO:0000256" key="6">
    <source>
        <dbReference type="ARBA" id="ARBA00022963"/>
    </source>
</evidence>
<dbReference type="InterPro" id="IPR051238">
    <property type="entry name" value="GDSL_esterase/lipase"/>
</dbReference>
<evidence type="ECO:0000313" key="8">
    <source>
        <dbReference type="Proteomes" id="UP000827889"/>
    </source>
</evidence>
<evidence type="ECO:0000256" key="4">
    <source>
        <dbReference type="ARBA" id="ARBA00022729"/>
    </source>
</evidence>
<gene>
    <name evidence="9" type="primary">LOC115753451</name>
</gene>
<evidence type="ECO:0000256" key="5">
    <source>
        <dbReference type="ARBA" id="ARBA00022801"/>
    </source>
</evidence>
<dbReference type="RefSeq" id="XP_048128989.1">
    <property type="nucleotide sequence ID" value="XM_048273032.1"/>
</dbReference>
<evidence type="ECO:0000256" key="2">
    <source>
        <dbReference type="ARBA" id="ARBA00008668"/>
    </source>
</evidence>
<dbReference type="PANTHER" id="PTHR45650">
    <property type="entry name" value="GDSL-LIKE LIPASE/ACYLHYDROLASE-RELATED"/>
    <property type="match status" value="1"/>
</dbReference>
<dbReference type="PANTHER" id="PTHR45650:SF14">
    <property type="entry name" value="GDSL ESTERASE_LIPASE 7-LIKE"/>
    <property type="match status" value="1"/>
</dbReference>
<organism evidence="8 9">
    <name type="scientific">Rhodamnia argentea</name>
    <dbReference type="NCBI Taxonomy" id="178133"/>
    <lineage>
        <taxon>Eukaryota</taxon>
        <taxon>Viridiplantae</taxon>
        <taxon>Streptophyta</taxon>
        <taxon>Embryophyta</taxon>
        <taxon>Tracheophyta</taxon>
        <taxon>Spermatophyta</taxon>
        <taxon>Magnoliopsida</taxon>
        <taxon>eudicotyledons</taxon>
        <taxon>Gunneridae</taxon>
        <taxon>Pentapetalae</taxon>
        <taxon>rosids</taxon>
        <taxon>malvids</taxon>
        <taxon>Myrtales</taxon>
        <taxon>Myrtaceae</taxon>
        <taxon>Myrtoideae</taxon>
        <taxon>Myrteae</taxon>
        <taxon>Australasian group</taxon>
        <taxon>Rhodamnia</taxon>
    </lineage>
</organism>
<keyword evidence="3" id="KW-0964">Secreted</keyword>
<dbReference type="InterPro" id="IPR001087">
    <property type="entry name" value="GDSL"/>
</dbReference>
<dbReference type="InterPro" id="IPR035669">
    <property type="entry name" value="SGNH_plant_lipase-like"/>
</dbReference>
<dbReference type="GeneID" id="115753451"/>
<comment type="subcellular location">
    <subcellularLocation>
        <location evidence="1">Secreted</location>
    </subcellularLocation>
</comment>
<dbReference type="Pfam" id="PF00657">
    <property type="entry name" value="Lipase_GDSL"/>
    <property type="match status" value="1"/>
</dbReference>
<dbReference type="Gene3D" id="3.40.50.1110">
    <property type="entry name" value="SGNH hydrolase"/>
    <property type="match status" value="1"/>
</dbReference>
<evidence type="ECO:0000256" key="1">
    <source>
        <dbReference type="ARBA" id="ARBA00004613"/>
    </source>
</evidence>
<keyword evidence="8" id="KW-1185">Reference proteome</keyword>
<keyword evidence="7" id="KW-0443">Lipid metabolism</keyword>
<evidence type="ECO:0000256" key="7">
    <source>
        <dbReference type="ARBA" id="ARBA00023098"/>
    </source>
</evidence>
<comment type="similarity">
    <text evidence="2">Belongs to the 'GDSL' lipolytic enzyme family.</text>
</comment>
<evidence type="ECO:0000313" key="9">
    <source>
        <dbReference type="RefSeq" id="XP_048128989.1"/>
    </source>
</evidence>
<name>A0ABM3GXG9_9MYRT</name>
<evidence type="ECO:0000256" key="3">
    <source>
        <dbReference type="ARBA" id="ARBA00022525"/>
    </source>
</evidence>
<dbReference type="Proteomes" id="UP000827889">
    <property type="component" value="Chromosome 11"/>
</dbReference>
<reference evidence="9" key="1">
    <citation type="submission" date="2025-08" db="UniProtKB">
        <authorList>
            <consortium name="RefSeq"/>
        </authorList>
    </citation>
    <scope>IDENTIFICATION</scope>
    <source>
        <tissue evidence="9">Leaf</tissue>
    </source>
</reference>
<accession>A0ABM3GXG9</accession>
<sequence>MSLWDSHNKVAIHFTVGAMRNRSGMVSKFCAFLLAVIRLQTQVACSPLAPALYLFGDSLFDSGNNNLLPTLAKANYLPYGHDFPRGATGRFTNGRTVADFLAGFLGLPYPPPYLSFRTSGVITGLNFASGGCGILPETGSFSGKCLNLGDQVRLFESYAANDLPRLFKSSDEFFGNLTKSIFAFSIGSNDYLSNYLNPVLYNTSKTYKPQPFAQLLVASLSRRLERLYNVGARKFVVFEIGPIGCIPTIARKPNHDGVCDRGPNLLVSYFNQMLQLMLDNMTSSLVGSMFVLGRANGLGYDAVINPSRYGLTDSRNPCCTTWWNGTLPCIPLLIPCPDADKRFFWDGYHPTDAVSSIIASRCFSDTNFCSPVSIQDLVQI</sequence>
<dbReference type="InterPro" id="IPR036514">
    <property type="entry name" value="SGNH_hydro_sf"/>
</dbReference>
<keyword evidence="4" id="KW-0732">Signal</keyword>